<keyword evidence="2" id="KW-0732">Signal</keyword>
<comment type="caution">
    <text evidence="4">The sequence shown here is derived from an EMBL/GenBank/DDBJ whole genome shotgun (WGS) entry which is preliminary data.</text>
</comment>
<dbReference type="SUPFAM" id="SSF49785">
    <property type="entry name" value="Galactose-binding domain-like"/>
    <property type="match status" value="3"/>
</dbReference>
<dbReference type="Pfam" id="PF02368">
    <property type="entry name" value="Big_2"/>
    <property type="match status" value="1"/>
</dbReference>
<reference evidence="4 5" key="1">
    <citation type="journal article" date="2020" name="Cell Host Microbe">
        <title>Functional and Genomic Variation between Human-Derived Isolates of Lachnospiraceae Reveals Inter- and Intra-Species Diversity.</title>
        <authorList>
            <person name="Sorbara M.T."/>
            <person name="Littmann E.R."/>
            <person name="Fontana E."/>
            <person name="Moody T.U."/>
            <person name="Kohout C.E."/>
            <person name="Gjonbalaj M."/>
            <person name="Eaton V."/>
            <person name="Seok R."/>
            <person name="Leiner I.M."/>
            <person name="Pamer E.G."/>
        </authorList>
    </citation>
    <scope>NUCLEOTIDE SEQUENCE [LARGE SCALE GENOMIC DNA]</scope>
    <source>
        <strain evidence="4 5">MSK.14.16</strain>
    </source>
</reference>
<evidence type="ECO:0000256" key="2">
    <source>
        <dbReference type="SAM" id="SignalP"/>
    </source>
</evidence>
<dbReference type="InterPro" id="IPR044060">
    <property type="entry name" value="Bacterial_rp_domain"/>
</dbReference>
<dbReference type="Gene3D" id="2.60.120.260">
    <property type="entry name" value="Galactose-binding domain-like"/>
    <property type="match status" value="3"/>
</dbReference>
<gene>
    <name evidence="4" type="ORF">HFM93_11065</name>
</gene>
<feature type="domain" description="F5/8 type C" evidence="3">
    <location>
        <begin position="573"/>
        <end position="740"/>
    </location>
</feature>
<dbReference type="Pfam" id="PF00754">
    <property type="entry name" value="F5_F8_type_C"/>
    <property type="match status" value="2"/>
</dbReference>
<keyword evidence="1" id="KW-0378">Hydrolase</keyword>
<proteinExistence type="predicted"/>
<feature type="chain" id="PRO_5046285547" description="F5/8 type C domain-containing protein" evidence="2">
    <location>
        <begin position="30"/>
        <end position="1202"/>
    </location>
</feature>
<evidence type="ECO:0000313" key="5">
    <source>
        <dbReference type="Proteomes" id="UP000821846"/>
    </source>
</evidence>
<dbReference type="SUPFAM" id="SSF49373">
    <property type="entry name" value="Invasin/intimin cell-adhesion fragments"/>
    <property type="match status" value="1"/>
</dbReference>
<keyword evidence="1" id="KW-0326">Glycosidase</keyword>
<dbReference type="SMART" id="SM00635">
    <property type="entry name" value="BID_2"/>
    <property type="match status" value="1"/>
</dbReference>
<dbReference type="RefSeq" id="WP_173866660.1">
    <property type="nucleotide sequence ID" value="NZ_JAAWUU010000042.1"/>
</dbReference>
<dbReference type="PROSITE" id="PS50022">
    <property type="entry name" value="FA58C_3"/>
    <property type="match status" value="1"/>
</dbReference>
<dbReference type="Proteomes" id="UP000821846">
    <property type="component" value="Unassembled WGS sequence"/>
</dbReference>
<organism evidence="4 5">
    <name type="scientific">Faecalicatena fissicatena</name>
    <dbReference type="NCBI Taxonomy" id="290055"/>
    <lineage>
        <taxon>Bacteria</taxon>
        <taxon>Bacillati</taxon>
        <taxon>Bacillota</taxon>
        <taxon>Clostridia</taxon>
        <taxon>Lachnospirales</taxon>
        <taxon>Lachnospiraceae</taxon>
        <taxon>Faecalicatena</taxon>
    </lineage>
</organism>
<name>A0ABX2H0P0_9FIRM</name>
<protein>
    <recommendedName>
        <fullName evidence="3">F5/8 type C domain-containing protein</fullName>
    </recommendedName>
</protein>
<evidence type="ECO:0000256" key="1">
    <source>
        <dbReference type="ARBA" id="ARBA00023295"/>
    </source>
</evidence>
<dbReference type="Pfam" id="PF18998">
    <property type="entry name" value="Flg_new_2"/>
    <property type="match status" value="2"/>
</dbReference>
<dbReference type="InterPro" id="IPR000421">
    <property type="entry name" value="FA58C"/>
</dbReference>
<accession>A0ABX2H0P0</accession>
<dbReference type="EMBL" id="JAAWUZ010000045">
    <property type="protein sequence ID" value="NSG30804.1"/>
    <property type="molecule type" value="Genomic_DNA"/>
</dbReference>
<feature type="signal peptide" evidence="2">
    <location>
        <begin position="1"/>
        <end position="29"/>
    </location>
</feature>
<evidence type="ECO:0000259" key="3">
    <source>
        <dbReference type="PROSITE" id="PS50022"/>
    </source>
</evidence>
<sequence>MKLKKILAQSLAVAMVLSSVPVANFTALAAEDTAAYASDDASTVDATADALPAPYGYKNLQLTVNQNVDVTTADSPSTAKDTNVLTNDANTFLSINGNDSGTWINFHFHEAQTVAGFLYYLSKGQLNGYVKFAKVEVKTEGSDSYQNVYENETAWEKENVTRAALFTPVSKVTDVKFYGISFNGIANYMQINKMRIVTVPENAALVTATASTSNEELGTVTVDVAEAKGKSNTVQVMQGAPVKYQATATEAGEFVEWRDASGKIVSNDAVYTTTAEEDTTLTAVFRDAYYEKIDQSILKANAKDNSHANGSIKNNVAYDGAAINAFDGNVDTLWHENYDNTGAGSQAKPSVSNPIWIQTGFGAENGKNKIETVGCLTYRGRPDTYTSGSGVKSTRISDYVILAACKESGSPKAGDWAVVKAGTMSSNISAGNAVETITFTPVKATHIRLVTLSAYNSDNYVCAGEINLYRVKDTSARVSELENIETSAGIKNGTVTILPPGYETTNDASESAAAGESASIIGKCLSGTTRNVTLYAAPNEGYVFNGWKKDNAVVSRSSFSLTNTAECANYTPTFIEQLSYSQISIQQDNVRANSAQGTSTGNDGPAWYAFDGIEAHHWHTKYNNTGSGEGGIPSSTNKLWIEAGFGSEKNIRKLTYRSRSDVVSCNAKDYEILAATTTKEQPSDSDFVVVCKGQFENNNEEQTVILPFTVKATHIRLRVSSVYDHNNSYLTASKITLWQEDDANDSDVSKVISVPSVSSNDINLGTVSTDKSLMLDKIDTAVTMTATPASGCHFVKWLITDADGATTEKSTAVLNEVVNSKSQYSYVALFAKDAEVSVSLDQTYITMTAGDSVTQTLTATVKNATNSTVDWTTDKPDVATVDNGVITAVSAGEATITATSKEDNTKSATCTVVVNAAPSTDALQALIGEGNKKVLENNQGNPHYSNASLTELIKEIEAAQKLTTSTDSEAVAAEEAKLRRALNDLVRLYKVTIKSDEGNLSDLSLTAVDGDGEYESSDATGKVIYVPMFSRVKVTAPGTANTQKFASWQIPSETPGAFGKVMCTTTSYTFYVVENMTLEASYVEAEPEVNIFCAGRYLTSLGKISFVAKRSVDKSYRVIEHGIIITDQTGWDNLYKNNTNAMVKGATRTKKSIAKGTANNGTYEARLKAGKKEKWYGRSYVTYTDGDATYTVYSDVAPYESK</sequence>
<dbReference type="InterPro" id="IPR003343">
    <property type="entry name" value="Big_2"/>
</dbReference>
<dbReference type="Gene3D" id="2.60.40.1080">
    <property type="match status" value="1"/>
</dbReference>
<keyword evidence="5" id="KW-1185">Reference proteome</keyword>
<dbReference type="InterPro" id="IPR008979">
    <property type="entry name" value="Galactose-bd-like_sf"/>
</dbReference>
<evidence type="ECO:0000313" key="4">
    <source>
        <dbReference type="EMBL" id="NSG30804.1"/>
    </source>
</evidence>
<dbReference type="InterPro" id="IPR008964">
    <property type="entry name" value="Invasin/intimin_cell_adhesion"/>
</dbReference>